<evidence type="ECO:0000313" key="1">
    <source>
        <dbReference type="EMBL" id="KAA9042119.1"/>
    </source>
</evidence>
<accession>A0A5J5IMF6</accession>
<gene>
    <name evidence="1" type="ORF">FW778_08905</name>
</gene>
<dbReference type="AlphaFoldDB" id="A0A5J5IMF6"/>
<sequence>MTAASSGNLKVLESTLTYDNSLKIKNWIYTFPDALEGYVYLTVLNFGNHAANPLKQVVTKIYDPSSGNLLDTWTTNYGNYKVDLNGYLLSGEASGDLQQGIAAFYGKTNFYYSCH</sequence>
<comment type="caution">
    <text evidence="1">The sequence shown here is derived from an EMBL/GenBank/DDBJ whole genome shotgun (WGS) entry which is preliminary data.</text>
</comment>
<dbReference type="RefSeq" id="WP_150414248.1">
    <property type="nucleotide sequence ID" value="NZ_VYQF01000001.1"/>
</dbReference>
<keyword evidence="2" id="KW-1185">Reference proteome</keyword>
<protein>
    <submittedName>
        <fullName evidence="1">Uncharacterized protein</fullName>
    </submittedName>
</protein>
<proteinExistence type="predicted"/>
<evidence type="ECO:0000313" key="2">
    <source>
        <dbReference type="Proteomes" id="UP000326903"/>
    </source>
</evidence>
<dbReference type="EMBL" id="VYQF01000001">
    <property type="protein sequence ID" value="KAA9042119.1"/>
    <property type="molecule type" value="Genomic_DNA"/>
</dbReference>
<dbReference type="Proteomes" id="UP000326903">
    <property type="component" value="Unassembled WGS sequence"/>
</dbReference>
<organism evidence="1 2">
    <name type="scientific">Ginsengibacter hankyongi</name>
    <dbReference type="NCBI Taxonomy" id="2607284"/>
    <lineage>
        <taxon>Bacteria</taxon>
        <taxon>Pseudomonadati</taxon>
        <taxon>Bacteroidota</taxon>
        <taxon>Chitinophagia</taxon>
        <taxon>Chitinophagales</taxon>
        <taxon>Chitinophagaceae</taxon>
        <taxon>Ginsengibacter</taxon>
    </lineage>
</organism>
<name>A0A5J5IMF6_9BACT</name>
<reference evidence="1 2" key="1">
    <citation type="submission" date="2019-09" db="EMBL/GenBank/DDBJ databases">
        <title>Draft genome sequence of Ginsengibacter sp. BR5-29.</title>
        <authorList>
            <person name="Im W.-T."/>
        </authorList>
    </citation>
    <scope>NUCLEOTIDE SEQUENCE [LARGE SCALE GENOMIC DNA]</scope>
    <source>
        <strain evidence="1 2">BR5-29</strain>
    </source>
</reference>